<reference evidence="1 2" key="1">
    <citation type="submission" date="2024-08" db="EMBL/GenBank/DDBJ databases">
        <title>Gnathostoma spinigerum genome.</title>
        <authorList>
            <person name="Gonzalez-Bertolin B."/>
            <person name="Monzon S."/>
            <person name="Zaballos A."/>
            <person name="Jimenez P."/>
            <person name="Dekumyoy P."/>
            <person name="Varona S."/>
            <person name="Cuesta I."/>
            <person name="Sumanam S."/>
            <person name="Adisakwattana P."/>
            <person name="Gasser R.B."/>
            <person name="Hernandez-Gonzalez A."/>
            <person name="Young N.D."/>
            <person name="Perteguer M.J."/>
        </authorList>
    </citation>
    <scope>NUCLEOTIDE SEQUENCE [LARGE SCALE GENOMIC DNA]</scope>
    <source>
        <strain evidence="1">AL3</strain>
        <tissue evidence="1">Liver</tissue>
    </source>
</reference>
<gene>
    <name evidence="1" type="ORF">AB6A40_010578</name>
</gene>
<organism evidence="1 2">
    <name type="scientific">Gnathostoma spinigerum</name>
    <dbReference type="NCBI Taxonomy" id="75299"/>
    <lineage>
        <taxon>Eukaryota</taxon>
        <taxon>Metazoa</taxon>
        <taxon>Ecdysozoa</taxon>
        <taxon>Nematoda</taxon>
        <taxon>Chromadorea</taxon>
        <taxon>Rhabditida</taxon>
        <taxon>Spirurina</taxon>
        <taxon>Gnathostomatomorpha</taxon>
        <taxon>Gnathostomatoidea</taxon>
        <taxon>Gnathostomatidae</taxon>
        <taxon>Gnathostoma</taxon>
    </lineage>
</organism>
<evidence type="ECO:0000313" key="1">
    <source>
        <dbReference type="EMBL" id="MFH4983869.1"/>
    </source>
</evidence>
<accession>A0ABD6F1U3</accession>
<evidence type="ECO:0000313" key="2">
    <source>
        <dbReference type="Proteomes" id="UP001608902"/>
    </source>
</evidence>
<sequence>MCGVELEENGKYLVSIRNYGDGPRLGLCDQFITEGKPEAMGAAIHVPDDNIPIFGRFKPYVAKGLNG</sequence>
<proteinExistence type="predicted"/>
<dbReference type="Proteomes" id="UP001608902">
    <property type="component" value="Unassembled WGS sequence"/>
</dbReference>
<dbReference type="EMBL" id="JBGFUD010014229">
    <property type="protein sequence ID" value="MFH4983869.1"/>
    <property type="molecule type" value="Genomic_DNA"/>
</dbReference>
<dbReference type="AlphaFoldDB" id="A0ABD6F1U3"/>
<comment type="caution">
    <text evidence="1">The sequence shown here is derived from an EMBL/GenBank/DDBJ whole genome shotgun (WGS) entry which is preliminary data.</text>
</comment>
<protein>
    <submittedName>
        <fullName evidence="1">Uncharacterized protein</fullName>
    </submittedName>
</protein>
<keyword evidence="2" id="KW-1185">Reference proteome</keyword>
<name>A0ABD6F1U3_9BILA</name>